<evidence type="ECO:0000313" key="2">
    <source>
        <dbReference type="Proteomes" id="UP001141552"/>
    </source>
</evidence>
<comment type="caution">
    <text evidence="1">The sequence shown here is derived from an EMBL/GenBank/DDBJ whole genome shotgun (WGS) entry which is preliminary data.</text>
</comment>
<dbReference type="InterPro" id="IPR035979">
    <property type="entry name" value="RBD_domain_sf"/>
</dbReference>
<protein>
    <recommendedName>
        <fullName evidence="3">RRM domain-containing protein</fullName>
    </recommendedName>
</protein>
<accession>A0A9Q0J060</accession>
<dbReference type="AlphaFoldDB" id="A0A9Q0J060"/>
<sequence length="432" mass="48497">MLSLGKLRQEGSSSGEQCQEGRFRASPWFSKPSFFSRWPREIVQRALDNQSTVSIFVENILAGWFASDVYKDMSKVGIVLDVFMPGKLTWDGFRYGFVRFDFSGTSREMVEKINTSKSLNGMFRTKVATNRWRASGSRRDKVEVASSSNHSEEGYRNTDASFAFNPSGSCLNILKNCAFGEVKKGVGMQDVIKLFKVITNSMFDVKMLGGNYVLMVFESHEAFSMCLKHKDAWKGECFEFLKEWEIGDCATQRECCLNIHGVPSYVWCDEFFKQISICFGKFIKSINPLESSNYLDVARIQIMTTYRDHITRSFKVLVGWISKGGETQGSLDPFGIMDTIRYLEKGKGVMGEEAAEKNKPCGDSSTQDCDIELVNKRVLAATTSMASSKSVKVGKTLEVGRALGLEIVGDVGEVERVIEELVEKEGTEWVDS</sequence>
<gene>
    <name evidence="1" type="ORF">Tsubulata_031390</name>
</gene>
<organism evidence="1 2">
    <name type="scientific">Turnera subulata</name>
    <dbReference type="NCBI Taxonomy" id="218843"/>
    <lineage>
        <taxon>Eukaryota</taxon>
        <taxon>Viridiplantae</taxon>
        <taxon>Streptophyta</taxon>
        <taxon>Embryophyta</taxon>
        <taxon>Tracheophyta</taxon>
        <taxon>Spermatophyta</taxon>
        <taxon>Magnoliopsida</taxon>
        <taxon>eudicotyledons</taxon>
        <taxon>Gunneridae</taxon>
        <taxon>Pentapetalae</taxon>
        <taxon>rosids</taxon>
        <taxon>fabids</taxon>
        <taxon>Malpighiales</taxon>
        <taxon>Passifloraceae</taxon>
        <taxon>Turnera</taxon>
    </lineage>
</organism>
<proteinExistence type="predicted"/>
<dbReference type="EMBL" id="JAKUCV010007543">
    <property type="protein sequence ID" value="KAJ4822915.1"/>
    <property type="molecule type" value="Genomic_DNA"/>
</dbReference>
<dbReference type="PANTHER" id="PTHR34427">
    <property type="entry name" value="DUF4283 DOMAIN PROTEIN"/>
    <property type="match status" value="1"/>
</dbReference>
<dbReference type="SUPFAM" id="SSF54928">
    <property type="entry name" value="RNA-binding domain, RBD"/>
    <property type="match status" value="1"/>
</dbReference>
<dbReference type="PANTHER" id="PTHR34427:SF5">
    <property type="entry name" value="DUF4283 DOMAIN-CONTAINING PROTEIN"/>
    <property type="match status" value="1"/>
</dbReference>
<dbReference type="OrthoDB" id="1750209at2759"/>
<dbReference type="GO" id="GO:0003676">
    <property type="term" value="F:nucleic acid binding"/>
    <property type="evidence" value="ECO:0007669"/>
    <property type="project" value="InterPro"/>
</dbReference>
<dbReference type="CDD" id="cd00590">
    <property type="entry name" value="RRM_SF"/>
    <property type="match status" value="1"/>
</dbReference>
<evidence type="ECO:0008006" key="3">
    <source>
        <dbReference type="Google" id="ProtNLM"/>
    </source>
</evidence>
<keyword evidence="2" id="KW-1185">Reference proteome</keyword>
<evidence type="ECO:0000313" key="1">
    <source>
        <dbReference type="EMBL" id="KAJ4822915.1"/>
    </source>
</evidence>
<dbReference type="Proteomes" id="UP001141552">
    <property type="component" value="Unassembled WGS sequence"/>
</dbReference>
<reference evidence="1" key="2">
    <citation type="journal article" date="2023" name="Plants (Basel)">
        <title>Annotation of the Turnera subulata (Passifloraceae) Draft Genome Reveals the S-Locus Evolved after the Divergence of Turneroideae from Passifloroideae in a Stepwise Manner.</title>
        <authorList>
            <person name="Henning P.M."/>
            <person name="Roalson E.H."/>
            <person name="Mir W."/>
            <person name="McCubbin A.G."/>
            <person name="Shore J.S."/>
        </authorList>
    </citation>
    <scope>NUCLEOTIDE SEQUENCE</scope>
    <source>
        <strain evidence="1">F60SS</strain>
    </source>
</reference>
<reference evidence="1" key="1">
    <citation type="submission" date="2022-02" db="EMBL/GenBank/DDBJ databases">
        <authorList>
            <person name="Henning P.M."/>
            <person name="McCubbin A.G."/>
            <person name="Shore J.S."/>
        </authorList>
    </citation>
    <scope>NUCLEOTIDE SEQUENCE</scope>
    <source>
        <strain evidence="1">F60SS</strain>
        <tissue evidence="1">Leaves</tissue>
    </source>
</reference>
<name>A0A9Q0J060_9ROSI</name>